<evidence type="ECO:0000256" key="1">
    <source>
        <dbReference type="SAM" id="MobiDB-lite"/>
    </source>
</evidence>
<proteinExistence type="predicted"/>
<dbReference type="Proteomes" id="UP000621266">
    <property type="component" value="Unassembled WGS sequence"/>
</dbReference>
<comment type="caution">
    <text evidence="2">The sequence shown here is derived from an EMBL/GenBank/DDBJ whole genome shotgun (WGS) entry which is preliminary data.</text>
</comment>
<accession>A0ABQ7FN79</accession>
<feature type="region of interest" description="Disordered" evidence="1">
    <location>
        <begin position="1"/>
        <end position="58"/>
    </location>
</feature>
<evidence type="ECO:0000313" key="2">
    <source>
        <dbReference type="EMBL" id="KAF4410155.1"/>
    </source>
</evidence>
<sequence>MDSPGATAHGPEIWVRGPVAPPPRAEVPPPGAEPGAGAGPESAAAPSPVPRAGGPAWVSAHGGAGASTLAAVLGGVDSGNRWSDPARGEPRDVLLVARTHAAGLTALSQWLDLYRRGEHPPGVEILGAVLVADAPGRLPRQLAQRVKVIGSVVNVHRVPWVPTWRTGKLDGPLPREIGALARVLQKHYRPAEEK</sequence>
<protein>
    <submittedName>
        <fullName evidence="2">Uncharacterized protein</fullName>
    </submittedName>
</protein>
<dbReference type="Pfam" id="PF20373">
    <property type="entry name" value="DUF6668"/>
    <property type="match status" value="1"/>
</dbReference>
<dbReference type="EMBL" id="WHPN01000120">
    <property type="protein sequence ID" value="KAF4410155.1"/>
    <property type="molecule type" value="Genomic_DNA"/>
</dbReference>
<keyword evidence="3" id="KW-1185">Reference proteome</keyword>
<reference evidence="2 3" key="1">
    <citation type="submission" date="2019-10" db="EMBL/GenBank/DDBJ databases">
        <title>Streptomyces tenebrisbrunneis sp.nov., an endogenous actinomycete isolated from of Lycium ruthenicum.</title>
        <authorList>
            <person name="Ma L."/>
        </authorList>
    </citation>
    <scope>NUCLEOTIDE SEQUENCE [LARGE SCALE GENOMIC DNA]</scope>
    <source>
        <strain evidence="2 3">TRM 66187</strain>
    </source>
</reference>
<dbReference type="InterPro" id="IPR046609">
    <property type="entry name" value="DUF6668"/>
</dbReference>
<feature type="compositionally biased region" description="Pro residues" evidence="1">
    <location>
        <begin position="19"/>
        <end position="32"/>
    </location>
</feature>
<feature type="compositionally biased region" description="Low complexity" evidence="1">
    <location>
        <begin position="33"/>
        <end position="56"/>
    </location>
</feature>
<gene>
    <name evidence="2" type="ORF">GCU69_05420</name>
</gene>
<name>A0ABQ7FN79_9ACTN</name>
<evidence type="ECO:0000313" key="3">
    <source>
        <dbReference type="Proteomes" id="UP000621266"/>
    </source>
</evidence>
<organism evidence="2 3">
    <name type="scientific">Streptomyces lycii</name>
    <dbReference type="NCBI Taxonomy" id="2654337"/>
    <lineage>
        <taxon>Bacteria</taxon>
        <taxon>Bacillati</taxon>
        <taxon>Actinomycetota</taxon>
        <taxon>Actinomycetes</taxon>
        <taxon>Kitasatosporales</taxon>
        <taxon>Streptomycetaceae</taxon>
        <taxon>Streptomyces</taxon>
    </lineage>
</organism>